<evidence type="ECO:0000313" key="6">
    <source>
        <dbReference type="Proteomes" id="UP001150941"/>
    </source>
</evidence>
<dbReference type="Gene3D" id="3.50.50.60">
    <property type="entry name" value="FAD/NAD(P)-binding domain"/>
    <property type="match status" value="1"/>
</dbReference>
<dbReference type="Pfam" id="PF01593">
    <property type="entry name" value="Amino_oxidase"/>
    <property type="match status" value="1"/>
</dbReference>
<gene>
    <name evidence="5" type="ORF">N7468_000165</name>
</gene>
<dbReference type="RefSeq" id="XP_058335493.1">
    <property type="nucleotide sequence ID" value="XM_058469462.1"/>
</dbReference>
<accession>A0A9W9PL40</accession>
<feature type="domain" description="Amine oxidase" evidence="4">
    <location>
        <begin position="30"/>
        <end position="98"/>
    </location>
</feature>
<dbReference type="InterPro" id="IPR050703">
    <property type="entry name" value="Flavin_MAO"/>
</dbReference>
<reference evidence="5" key="2">
    <citation type="journal article" date="2023" name="IMA Fungus">
        <title>Comparative genomic study of the Penicillium genus elucidates a diverse pangenome and 15 lateral gene transfer events.</title>
        <authorList>
            <person name="Petersen C."/>
            <person name="Sorensen T."/>
            <person name="Nielsen M.R."/>
            <person name="Sondergaard T.E."/>
            <person name="Sorensen J.L."/>
            <person name="Fitzpatrick D.A."/>
            <person name="Frisvad J.C."/>
            <person name="Nielsen K.L."/>
        </authorList>
    </citation>
    <scope>NUCLEOTIDE SEQUENCE</scope>
    <source>
        <strain evidence="5">IBT 19713</strain>
    </source>
</reference>
<evidence type="ECO:0000313" key="5">
    <source>
        <dbReference type="EMBL" id="KAJ5248714.1"/>
    </source>
</evidence>
<reference evidence="5" key="1">
    <citation type="submission" date="2022-11" db="EMBL/GenBank/DDBJ databases">
        <authorList>
            <person name="Petersen C."/>
        </authorList>
    </citation>
    <scope>NUCLEOTIDE SEQUENCE</scope>
    <source>
        <strain evidence="5">IBT 19713</strain>
    </source>
</reference>
<evidence type="ECO:0000256" key="1">
    <source>
        <dbReference type="ARBA" id="ARBA00005995"/>
    </source>
</evidence>
<dbReference type="PANTHER" id="PTHR43563">
    <property type="entry name" value="AMINE OXIDASE"/>
    <property type="match status" value="1"/>
</dbReference>
<evidence type="ECO:0000256" key="2">
    <source>
        <dbReference type="ARBA" id="ARBA00012804"/>
    </source>
</evidence>
<dbReference type="InterPro" id="IPR002937">
    <property type="entry name" value="Amino_oxidase"/>
</dbReference>
<dbReference type="InterPro" id="IPR036188">
    <property type="entry name" value="FAD/NAD-bd_sf"/>
</dbReference>
<dbReference type="GeneID" id="83196765"/>
<dbReference type="OrthoDB" id="5046242at2759"/>
<sequence>MSPVDKIHNQPYVISNRDITEATWESLIMATYEWSQDPYSGRGSPCPPVTPGGLDTIGARSFREPFCNAHFADPETSVRWKSYMEGTTENGERAAAEVVPAMKI</sequence>
<name>A0A9W9PL40_9EURO</name>
<comment type="similarity">
    <text evidence="1">Belongs to the flavin monoamine oxidase family.</text>
</comment>
<evidence type="ECO:0000259" key="4">
    <source>
        <dbReference type="Pfam" id="PF01593"/>
    </source>
</evidence>
<organism evidence="5 6">
    <name type="scientific">Penicillium chermesinum</name>
    <dbReference type="NCBI Taxonomy" id="63820"/>
    <lineage>
        <taxon>Eukaryota</taxon>
        <taxon>Fungi</taxon>
        <taxon>Dikarya</taxon>
        <taxon>Ascomycota</taxon>
        <taxon>Pezizomycotina</taxon>
        <taxon>Eurotiomycetes</taxon>
        <taxon>Eurotiomycetidae</taxon>
        <taxon>Eurotiales</taxon>
        <taxon>Aspergillaceae</taxon>
        <taxon>Penicillium</taxon>
    </lineage>
</organism>
<dbReference type="AlphaFoldDB" id="A0A9W9PL40"/>
<dbReference type="PANTHER" id="PTHR43563:SF14">
    <property type="entry name" value="AMINE OXIDASE"/>
    <property type="match status" value="1"/>
</dbReference>
<evidence type="ECO:0000256" key="3">
    <source>
        <dbReference type="ARBA" id="ARBA00048448"/>
    </source>
</evidence>
<comment type="caution">
    <text evidence="5">The sequence shown here is derived from an EMBL/GenBank/DDBJ whole genome shotgun (WGS) entry which is preliminary data.</text>
</comment>
<dbReference type="Proteomes" id="UP001150941">
    <property type="component" value="Unassembled WGS sequence"/>
</dbReference>
<proteinExistence type="inferred from homology"/>
<protein>
    <recommendedName>
        <fullName evidence="2">monoamine oxidase</fullName>
        <ecNumber evidence="2">1.4.3.4</ecNumber>
    </recommendedName>
</protein>
<dbReference type="GO" id="GO:0097621">
    <property type="term" value="F:monoamine oxidase activity"/>
    <property type="evidence" value="ECO:0007669"/>
    <property type="project" value="UniProtKB-EC"/>
</dbReference>
<dbReference type="EC" id="1.4.3.4" evidence="2"/>
<comment type="catalytic activity">
    <reaction evidence="3">
        <text>a secondary aliphatic amine + O2 + H2O = a primary amine + an aldehyde + H2O2</text>
        <dbReference type="Rhea" id="RHEA:26414"/>
        <dbReference type="ChEBI" id="CHEBI:15377"/>
        <dbReference type="ChEBI" id="CHEBI:15379"/>
        <dbReference type="ChEBI" id="CHEBI:16240"/>
        <dbReference type="ChEBI" id="CHEBI:17478"/>
        <dbReference type="ChEBI" id="CHEBI:58855"/>
        <dbReference type="ChEBI" id="CHEBI:65296"/>
        <dbReference type="EC" id="1.4.3.4"/>
    </reaction>
</comment>
<dbReference type="EMBL" id="JAPQKS010000001">
    <property type="protein sequence ID" value="KAJ5248714.1"/>
    <property type="molecule type" value="Genomic_DNA"/>
</dbReference>
<keyword evidence="6" id="KW-1185">Reference proteome</keyword>